<dbReference type="PIRSF" id="PIRSF026671">
    <property type="entry name" value="AA_dipeptidase"/>
    <property type="match status" value="1"/>
</dbReference>
<keyword evidence="6 9" id="KW-0224">Dipeptidase</keyword>
<dbReference type="Gene3D" id="3.30.1380.10">
    <property type="match status" value="1"/>
</dbReference>
<evidence type="ECO:0000256" key="3">
    <source>
        <dbReference type="ARBA" id="ARBA00022723"/>
    </source>
</evidence>
<dbReference type="InterPro" id="IPR009045">
    <property type="entry name" value="Zn_M74/Hedgehog-like"/>
</dbReference>
<dbReference type="EC" id="3.4.13.22" evidence="9 10"/>
<comment type="catalytic activity">
    <reaction evidence="1 9 10">
        <text>D-alanyl-D-alanine + H2O = 2 D-alanine</text>
        <dbReference type="Rhea" id="RHEA:20661"/>
        <dbReference type="ChEBI" id="CHEBI:15377"/>
        <dbReference type="ChEBI" id="CHEBI:57416"/>
        <dbReference type="ChEBI" id="CHEBI:57822"/>
        <dbReference type="EC" id="3.4.13.22"/>
    </reaction>
</comment>
<keyword evidence="2 9" id="KW-0645">Protease</keyword>
<feature type="chain" id="PRO_5046050067" description="D-alanyl-D-alanine dipeptidase" evidence="11">
    <location>
        <begin position="38"/>
        <end position="276"/>
    </location>
</feature>
<protein>
    <recommendedName>
        <fullName evidence="9 10">D-alanyl-D-alanine dipeptidase</fullName>
        <shortName evidence="9 10">D-Ala-D-Ala dipeptidase</shortName>
        <ecNumber evidence="9 10">3.4.13.22</ecNumber>
    </recommendedName>
</protein>
<evidence type="ECO:0000256" key="6">
    <source>
        <dbReference type="ARBA" id="ARBA00022997"/>
    </source>
</evidence>
<dbReference type="PANTHER" id="PTHR43126">
    <property type="entry name" value="D-ALANYL-D-ALANINE DIPEPTIDASE"/>
    <property type="match status" value="1"/>
</dbReference>
<sequence length="276" mass="31486">MTRRLLSAVRSATAVRGLVTTLAALLATTAASVPARAHTEPRAPEDFVALSSVDATIIQEIRYFTRHNFVGERIDGYRQPMCILTRPAAQALHTAQRQLLRRGYSLKVYDCYRPQRAVDHFVRWAEDLSDQSMKDEFYPRVDKTRLFADGYIAEKSGHSRGSTVDLTLVKLPAAPTRPYRPGEPLTPCYAPKDQRFPDNSVDMGTGYDCFDTLSHTLDPRIQGEQRANRLLLKNTLENLGFENLAEEWWHYTFKPEAYPDTYFDFPVSRRSLTGHR</sequence>
<comment type="caution">
    <text evidence="12">The sequence shown here is derived from an EMBL/GenBank/DDBJ whole genome shotgun (WGS) entry which is preliminary data.</text>
</comment>
<dbReference type="InterPro" id="IPR000755">
    <property type="entry name" value="A_A_dipeptidase"/>
</dbReference>
<dbReference type="CDD" id="cd14817">
    <property type="entry name" value="D-Ala-D-Ala_dipeptidase_VanX"/>
    <property type="match status" value="1"/>
</dbReference>
<dbReference type="Pfam" id="PF01427">
    <property type="entry name" value="Peptidase_M15"/>
    <property type="match status" value="2"/>
</dbReference>
<feature type="binding site" evidence="9">
    <location>
        <position position="165"/>
    </location>
    <ligand>
        <name>Zn(2+)</name>
        <dbReference type="ChEBI" id="CHEBI:29105"/>
        <note>catalytic</note>
    </ligand>
</feature>
<comment type="function">
    <text evidence="9 10">Catalyzes hydrolysis of the D-alanyl-D-alanine dipeptide.</text>
</comment>
<evidence type="ECO:0000256" key="5">
    <source>
        <dbReference type="ARBA" id="ARBA00022833"/>
    </source>
</evidence>
<keyword evidence="3 9" id="KW-0479">Metal-binding</keyword>
<evidence type="ECO:0000256" key="1">
    <source>
        <dbReference type="ARBA" id="ARBA00001362"/>
    </source>
</evidence>
<proteinExistence type="inferred from homology"/>
<evidence type="ECO:0000256" key="2">
    <source>
        <dbReference type="ARBA" id="ARBA00022670"/>
    </source>
</evidence>
<feature type="active site" description="Proton donor/acceptor" evidence="9">
    <location>
        <position position="247"/>
    </location>
</feature>
<evidence type="ECO:0000313" key="13">
    <source>
        <dbReference type="Proteomes" id="UP000730591"/>
    </source>
</evidence>
<evidence type="ECO:0000256" key="11">
    <source>
        <dbReference type="SAM" id="SignalP"/>
    </source>
</evidence>
<keyword evidence="5 9" id="KW-0862">Zinc</keyword>
<feature type="signal peptide" evidence="11">
    <location>
        <begin position="1"/>
        <end position="37"/>
    </location>
</feature>
<keyword evidence="7 9" id="KW-0482">Metalloprotease</keyword>
<evidence type="ECO:0000256" key="10">
    <source>
        <dbReference type="PIRNR" id="PIRNR026671"/>
    </source>
</evidence>
<gene>
    <name evidence="12" type="ORF">HCJ93_03030</name>
</gene>
<dbReference type="RefSeq" id="WP_167990814.1">
    <property type="nucleotide sequence ID" value="NZ_JAATEM010000002.1"/>
</dbReference>
<feature type="site" description="Transition state stabilizer" evidence="9">
    <location>
        <position position="113"/>
    </location>
</feature>
<keyword evidence="4 9" id="KW-0378">Hydrolase</keyword>
<keyword evidence="13" id="KW-1185">Reference proteome</keyword>
<reference evidence="12 13" key="1">
    <citation type="submission" date="2020-03" db="EMBL/GenBank/DDBJ databases">
        <title>WGS of actinomycetes isolated from Thailand.</title>
        <authorList>
            <person name="Thawai C."/>
        </authorList>
    </citation>
    <scope>NUCLEOTIDE SEQUENCE [LARGE SCALE GENOMIC DNA]</scope>
    <source>
        <strain evidence="12 13">SBST2-5</strain>
    </source>
</reference>
<evidence type="ECO:0000256" key="9">
    <source>
        <dbReference type="HAMAP-Rule" id="MF_01924"/>
    </source>
</evidence>
<keyword evidence="11" id="KW-0732">Signal</keyword>
<evidence type="ECO:0000256" key="8">
    <source>
        <dbReference type="ARBA" id="ARBA00023316"/>
    </source>
</evidence>
<dbReference type="Proteomes" id="UP000730591">
    <property type="component" value="Unassembled WGS sequence"/>
</dbReference>
<name>A0ABX1A3D1_9ACTN</name>
<dbReference type="PANTHER" id="PTHR43126:SF1">
    <property type="entry name" value="D-ALANYL-D-ALANINE DIPEPTIDASE"/>
    <property type="match status" value="1"/>
</dbReference>
<comment type="similarity">
    <text evidence="9 10">Belongs to the peptidase M15D family.</text>
</comment>
<dbReference type="SUPFAM" id="SSF55166">
    <property type="entry name" value="Hedgehog/DD-peptidase"/>
    <property type="match status" value="1"/>
</dbReference>
<dbReference type="EMBL" id="JAATEM010000002">
    <property type="protein sequence ID" value="NJP49074.1"/>
    <property type="molecule type" value="Genomic_DNA"/>
</dbReference>
<comment type="cofactor">
    <cofactor evidence="9">
        <name>Zn(2+)</name>
        <dbReference type="ChEBI" id="CHEBI:29105"/>
    </cofactor>
    <text evidence="9">Binds 1 zinc ion per subunit.</text>
</comment>
<evidence type="ECO:0000313" key="12">
    <source>
        <dbReference type="EMBL" id="NJP49074.1"/>
    </source>
</evidence>
<accession>A0ABX1A3D1</accession>
<evidence type="ECO:0000256" key="7">
    <source>
        <dbReference type="ARBA" id="ARBA00023049"/>
    </source>
</evidence>
<feature type="binding site" evidence="9">
    <location>
        <position position="250"/>
    </location>
    <ligand>
        <name>Zn(2+)</name>
        <dbReference type="ChEBI" id="CHEBI:29105"/>
        <note>catalytic</note>
    </ligand>
</feature>
<feature type="binding site" evidence="9">
    <location>
        <position position="158"/>
    </location>
    <ligand>
        <name>Zn(2+)</name>
        <dbReference type="ChEBI" id="CHEBI:29105"/>
        <note>catalytic</note>
    </ligand>
</feature>
<organism evidence="12 13">
    <name type="scientific">Streptomyces composti</name>
    <dbReference type="NCBI Taxonomy" id="2720025"/>
    <lineage>
        <taxon>Bacteria</taxon>
        <taxon>Bacillati</taxon>
        <taxon>Actinomycetota</taxon>
        <taxon>Actinomycetes</taxon>
        <taxon>Kitasatosporales</taxon>
        <taxon>Streptomycetaceae</taxon>
        <taxon>Streptomyces</taxon>
    </lineage>
</organism>
<dbReference type="HAMAP" id="MF_01924">
    <property type="entry name" value="A_A_dipeptidase"/>
    <property type="match status" value="1"/>
</dbReference>
<evidence type="ECO:0000256" key="4">
    <source>
        <dbReference type="ARBA" id="ARBA00022801"/>
    </source>
</evidence>
<keyword evidence="8 10" id="KW-0961">Cell wall biogenesis/degradation</keyword>